<proteinExistence type="predicted"/>
<dbReference type="RefSeq" id="WP_257718154.1">
    <property type="nucleotide sequence ID" value="NZ_JANJOU010000021.1"/>
</dbReference>
<keyword evidence="4" id="KW-1185">Reference proteome</keyword>
<reference evidence="3 4" key="1">
    <citation type="submission" date="2022-06" db="EMBL/GenBank/DDBJ databases">
        <title>Roseomonas CN29.</title>
        <authorList>
            <person name="Cheng Y."/>
            <person name="He X."/>
        </authorList>
    </citation>
    <scope>NUCLEOTIDE SEQUENCE [LARGE SCALE GENOMIC DNA]</scope>
    <source>
        <strain evidence="3 4">CN29</strain>
    </source>
</reference>
<name>A0ABT1X8S5_9PROT</name>
<organism evidence="3 4">
    <name type="scientific">Roseomonas populi</name>
    <dbReference type="NCBI Taxonomy" id="3121582"/>
    <lineage>
        <taxon>Bacteria</taxon>
        <taxon>Pseudomonadati</taxon>
        <taxon>Pseudomonadota</taxon>
        <taxon>Alphaproteobacteria</taxon>
        <taxon>Acetobacterales</taxon>
        <taxon>Roseomonadaceae</taxon>
        <taxon>Roseomonas</taxon>
    </lineage>
</organism>
<evidence type="ECO:0000313" key="3">
    <source>
        <dbReference type="EMBL" id="MCR0984501.1"/>
    </source>
</evidence>
<evidence type="ECO:0000256" key="1">
    <source>
        <dbReference type="SAM" id="MobiDB-lite"/>
    </source>
</evidence>
<evidence type="ECO:0000256" key="2">
    <source>
        <dbReference type="SAM" id="SignalP"/>
    </source>
</evidence>
<keyword evidence="2" id="KW-0732">Signal</keyword>
<evidence type="ECO:0000313" key="4">
    <source>
        <dbReference type="Proteomes" id="UP001524642"/>
    </source>
</evidence>
<accession>A0ABT1X8S5</accession>
<sequence>MSAFKTIRALGLVAVLAGAGLAHGALAAEGSSPYEGGSAYGSYDSSERGLLGPRHPATTYDAGAAALRLLETSGATGGAGQHG</sequence>
<protein>
    <submittedName>
        <fullName evidence="3">Uncharacterized protein</fullName>
    </submittedName>
</protein>
<feature type="region of interest" description="Disordered" evidence="1">
    <location>
        <begin position="30"/>
        <end position="55"/>
    </location>
</feature>
<feature type="chain" id="PRO_5045326936" evidence="2">
    <location>
        <begin position="28"/>
        <end position="83"/>
    </location>
</feature>
<dbReference type="EMBL" id="JANJOU010000021">
    <property type="protein sequence ID" value="MCR0984501.1"/>
    <property type="molecule type" value="Genomic_DNA"/>
</dbReference>
<comment type="caution">
    <text evidence="3">The sequence shown here is derived from an EMBL/GenBank/DDBJ whole genome shotgun (WGS) entry which is preliminary data.</text>
</comment>
<dbReference type="Proteomes" id="UP001524642">
    <property type="component" value="Unassembled WGS sequence"/>
</dbReference>
<feature type="signal peptide" evidence="2">
    <location>
        <begin position="1"/>
        <end position="27"/>
    </location>
</feature>
<gene>
    <name evidence="3" type="ORF">NRP21_20800</name>
</gene>